<evidence type="ECO:0000313" key="3">
    <source>
        <dbReference type="EMBL" id="MBE7942831.1"/>
    </source>
</evidence>
<dbReference type="Pfam" id="PF10881">
    <property type="entry name" value="DUF2726"/>
    <property type="match status" value="1"/>
</dbReference>
<dbReference type="InterPro" id="IPR024402">
    <property type="entry name" value="DUF2726"/>
</dbReference>
<evidence type="ECO:0000313" key="4">
    <source>
        <dbReference type="Proteomes" id="UP000715965"/>
    </source>
</evidence>
<accession>A0ABR9SKD4</accession>
<gene>
    <name evidence="3" type="ORF">IM725_19875</name>
</gene>
<feature type="region of interest" description="Disordered" evidence="1">
    <location>
        <begin position="156"/>
        <end position="175"/>
    </location>
</feature>
<dbReference type="RefSeq" id="WP_193782375.1">
    <property type="nucleotide sequence ID" value="NZ_JADDOJ010000156.1"/>
</dbReference>
<feature type="compositionally biased region" description="Low complexity" evidence="1">
    <location>
        <begin position="165"/>
        <end position="175"/>
    </location>
</feature>
<evidence type="ECO:0000259" key="2">
    <source>
        <dbReference type="Pfam" id="PF10881"/>
    </source>
</evidence>
<keyword evidence="4" id="KW-1185">Reference proteome</keyword>
<feature type="domain" description="DUF2726" evidence="2">
    <location>
        <begin position="43"/>
        <end position="158"/>
    </location>
</feature>
<evidence type="ECO:0000256" key="1">
    <source>
        <dbReference type="SAM" id="MobiDB-lite"/>
    </source>
</evidence>
<dbReference type="EMBL" id="JADDOJ010000156">
    <property type="protein sequence ID" value="MBE7942831.1"/>
    <property type="molecule type" value="Genomic_DNA"/>
</dbReference>
<protein>
    <submittedName>
        <fullName evidence="3">DUF2726 domain-containing protein</fullName>
    </submittedName>
</protein>
<organism evidence="3 4">
    <name type="scientific">Ramlibacter aquaticus</name>
    <dbReference type="NCBI Taxonomy" id="2780094"/>
    <lineage>
        <taxon>Bacteria</taxon>
        <taxon>Pseudomonadati</taxon>
        <taxon>Pseudomonadota</taxon>
        <taxon>Betaproteobacteria</taxon>
        <taxon>Burkholderiales</taxon>
        <taxon>Comamonadaceae</taxon>
        <taxon>Ramlibacter</taxon>
    </lineage>
</organism>
<proteinExistence type="predicted"/>
<comment type="caution">
    <text evidence="3">The sequence shown here is derived from an EMBL/GenBank/DDBJ whole genome shotgun (WGS) entry which is preliminary data.</text>
</comment>
<sequence length="175" mass="19061">MIAHEIALVGPSTLACEQQGSESTRTRRREGSGNADVKFKPKALLTANELEFLGRLEAAAPELRFCPQVSMRALLEPAIPRKDGKAYFQARGMFSQKIVDFVAQRRSGGAIVAIVELDDRTHDGGKDAKRDAMLASAGYRVLRWQSRAKPDVAAIRAELQPPPQSSSASSTALRQ</sequence>
<reference evidence="3 4" key="1">
    <citation type="submission" date="2020-10" db="EMBL/GenBank/DDBJ databases">
        <title>Draft genome of Ramlibacter aquaticus LMG 30558.</title>
        <authorList>
            <person name="Props R."/>
        </authorList>
    </citation>
    <scope>NUCLEOTIDE SEQUENCE [LARGE SCALE GENOMIC DNA]</scope>
    <source>
        <strain evidence="3 4">LMG 30558</strain>
    </source>
</reference>
<dbReference type="Proteomes" id="UP000715965">
    <property type="component" value="Unassembled WGS sequence"/>
</dbReference>
<name>A0ABR9SKD4_9BURK</name>